<evidence type="ECO:0000313" key="2">
    <source>
        <dbReference type="Proteomes" id="UP000652681"/>
    </source>
</evidence>
<dbReference type="Proteomes" id="UP000652681">
    <property type="component" value="Unassembled WGS sequence"/>
</dbReference>
<keyword evidence="2" id="KW-1185">Reference proteome</keyword>
<accession>A0A8J6TSG4</accession>
<organism evidence="1 2">
    <name type="scientific">Taishania pollutisoli</name>
    <dbReference type="NCBI Taxonomy" id="2766479"/>
    <lineage>
        <taxon>Bacteria</taxon>
        <taxon>Pseudomonadati</taxon>
        <taxon>Bacteroidota</taxon>
        <taxon>Flavobacteriia</taxon>
        <taxon>Flavobacteriales</taxon>
        <taxon>Crocinitomicaceae</taxon>
        <taxon>Taishania</taxon>
    </lineage>
</organism>
<reference evidence="1" key="1">
    <citation type="submission" date="2020-09" db="EMBL/GenBank/DDBJ databases">
        <title>Taishania pollutisoli gen. nov., sp. nov., Isolated from Tetrabromobisphenol A-Contaminated Soil.</title>
        <authorList>
            <person name="Chen Q."/>
        </authorList>
    </citation>
    <scope>NUCLEOTIDE SEQUENCE</scope>
    <source>
        <strain evidence="1">CZZ-1</strain>
    </source>
</reference>
<dbReference type="EMBL" id="JACVEL010000001">
    <property type="protein sequence ID" value="MBC9811244.1"/>
    <property type="molecule type" value="Genomic_DNA"/>
</dbReference>
<proteinExistence type="predicted"/>
<sequence length="103" mass="11677">MLHLLFAFATFLTLGVYGQQQYSYSFSGTIENSVDLETKIQQIEGINSCKIKYKEELSAGEILLDIKPYTKQKEGENPDLLIQLKKLITDSGLIPVELIEIKH</sequence>
<comment type="caution">
    <text evidence="1">The sequence shown here is derived from an EMBL/GenBank/DDBJ whole genome shotgun (WGS) entry which is preliminary data.</text>
</comment>
<evidence type="ECO:0000313" key="1">
    <source>
        <dbReference type="EMBL" id="MBC9811244.1"/>
    </source>
</evidence>
<dbReference type="RefSeq" id="WP_163490438.1">
    <property type="nucleotide sequence ID" value="NZ_JACVEL010000001.1"/>
</dbReference>
<name>A0A8J6TSG4_9FLAO</name>
<protein>
    <submittedName>
        <fullName evidence="1">Uncharacterized protein</fullName>
    </submittedName>
</protein>
<gene>
    <name evidence="1" type="ORF">H9Y05_02035</name>
</gene>
<dbReference type="AlphaFoldDB" id="A0A8J6TSG4"/>